<organism evidence="2 3">
    <name type="scientific">Candidatus Desulfatibia profunda</name>
    <dbReference type="NCBI Taxonomy" id="2841695"/>
    <lineage>
        <taxon>Bacteria</taxon>
        <taxon>Pseudomonadati</taxon>
        <taxon>Thermodesulfobacteriota</taxon>
        <taxon>Desulfobacteria</taxon>
        <taxon>Desulfobacterales</taxon>
        <taxon>Desulfobacterales incertae sedis</taxon>
        <taxon>Candidatus Desulfatibia</taxon>
    </lineage>
</organism>
<comment type="caution">
    <text evidence="2">The sequence shown here is derived from an EMBL/GenBank/DDBJ whole genome shotgun (WGS) entry which is preliminary data.</text>
</comment>
<proteinExistence type="predicted"/>
<protein>
    <submittedName>
        <fullName evidence="2">DUF2726 domain-containing protein</fullName>
    </submittedName>
</protein>
<accession>A0A8J6NJN9</accession>
<dbReference type="EMBL" id="JACNJH010000102">
    <property type="protein sequence ID" value="MBC8360707.1"/>
    <property type="molecule type" value="Genomic_DNA"/>
</dbReference>
<feature type="domain" description="DUF2726" evidence="1">
    <location>
        <begin position="20"/>
        <end position="124"/>
    </location>
</feature>
<dbReference type="Proteomes" id="UP000603434">
    <property type="component" value="Unassembled WGS sequence"/>
</dbReference>
<sequence length="300" mass="34318">MPDDTDFRGTRTHSTMLKRLLNLPESVTDQRLREVCDDFNAKVYAKVRVADVLPIECSGIDNEHYRYALQAHFDFVVTDSTDQSLFAVEFDGSGHSAPDDQKRDGMKNMLCDRFELPLLRINRKYLSRAFSSWDLLRWFCTVFFVKRGWDEDVKAGRIPIEDSVFDPMFVSVRTKSGTRSLELERHARAELGRMFRSGEIPDYVPNWITAEGNNRTLRAISWIETSDQLGTIAETAMQQQNLGSWVQFAIRGIVLNELQNNVSAVVRGAEPALPLLSIKERVKDFEGRFKTIMSLRKGVG</sequence>
<evidence type="ECO:0000259" key="1">
    <source>
        <dbReference type="Pfam" id="PF10881"/>
    </source>
</evidence>
<evidence type="ECO:0000313" key="3">
    <source>
        <dbReference type="Proteomes" id="UP000603434"/>
    </source>
</evidence>
<evidence type="ECO:0000313" key="2">
    <source>
        <dbReference type="EMBL" id="MBC8360707.1"/>
    </source>
</evidence>
<dbReference type="AlphaFoldDB" id="A0A8J6NJN9"/>
<name>A0A8J6NJN9_9BACT</name>
<gene>
    <name evidence="2" type="ORF">H8E23_04865</name>
</gene>
<reference evidence="2 3" key="1">
    <citation type="submission" date="2020-08" db="EMBL/GenBank/DDBJ databases">
        <title>Bridging the membrane lipid divide: bacteria of the FCB group superphylum have the potential to synthesize archaeal ether lipids.</title>
        <authorList>
            <person name="Villanueva L."/>
            <person name="Von Meijenfeldt F.A.B."/>
            <person name="Westbye A.B."/>
            <person name="Yadav S."/>
            <person name="Hopmans E.C."/>
            <person name="Dutilh B.E."/>
            <person name="Sinninghe Damste J.S."/>
        </authorList>
    </citation>
    <scope>NUCLEOTIDE SEQUENCE [LARGE SCALE GENOMIC DNA]</scope>
    <source>
        <strain evidence="2">NIOZ-UU30</strain>
    </source>
</reference>
<dbReference type="Pfam" id="PF10881">
    <property type="entry name" value="DUF2726"/>
    <property type="match status" value="1"/>
</dbReference>
<dbReference type="InterPro" id="IPR024402">
    <property type="entry name" value="DUF2726"/>
</dbReference>